<sequence length="300" mass="33520">MRVNLDVLLILDALDKYGSFAAAAGSLYKTPAALSYMVQKLEHELDILILDRTGHRAKFTDTGKMVLEQGRALLNAAKTLEKNAIQMSSGWEKELNIALDSSFPFTLLLPIINDFYQYAPQTRLQFSQQTLAGAWEALTQDNADIIIGAINEPPASAAYAYREMGRIENIFVVAPGHPLAGETEPLSNGLITRHRGIVVSDSARHSPRLNINLLEEQQRVVVDSFASKIPLLLAGTGCGFLPRHLARPYLEAGTLVEKQVESWRRYDHVFLAWRTSSNGLANRWWRERLLSDPTIAHAWD</sequence>
<evidence type="ECO:0000256" key="3">
    <source>
        <dbReference type="ARBA" id="ARBA00023125"/>
    </source>
</evidence>
<dbReference type="Gene3D" id="3.40.190.290">
    <property type="match status" value="1"/>
</dbReference>
<protein>
    <submittedName>
        <fullName evidence="6">Putative transcriptional regulator LysR family</fullName>
    </submittedName>
</protein>
<dbReference type="RefSeq" id="WP_002444732.1">
    <property type="nucleotide sequence ID" value="NC_017910.1"/>
</dbReference>
<dbReference type="HOGENOM" id="CLU_039613_35_1_6"/>
<accession>K6W5V0</accession>
<feature type="domain" description="HTH lysR-type" evidence="5">
    <location>
        <begin position="3"/>
        <end position="60"/>
    </location>
</feature>
<keyword evidence="2" id="KW-0805">Transcription regulation</keyword>
<organism evidence="6 7">
    <name type="scientific">Shimwellia blattae (strain ATCC 29907 / DSM 4481 / JCM 1650 / NBRC 105725 / CDC 9005-74)</name>
    <name type="common">Escherichia blattae</name>
    <dbReference type="NCBI Taxonomy" id="630626"/>
    <lineage>
        <taxon>Bacteria</taxon>
        <taxon>Pseudomonadati</taxon>
        <taxon>Pseudomonadota</taxon>
        <taxon>Gammaproteobacteria</taxon>
        <taxon>Enterobacterales</taxon>
        <taxon>Enterobacteriaceae</taxon>
        <taxon>Shimwellia</taxon>
    </lineage>
</organism>
<dbReference type="PROSITE" id="PS50931">
    <property type="entry name" value="HTH_LYSR"/>
    <property type="match status" value="1"/>
</dbReference>
<accession>I2BBT8</accession>
<dbReference type="STRING" id="630626.EBL_c29220"/>
<evidence type="ECO:0000256" key="2">
    <source>
        <dbReference type="ARBA" id="ARBA00023015"/>
    </source>
</evidence>
<evidence type="ECO:0000313" key="7">
    <source>
        <dbReference type="Proteomes" id="UP000001955"/>
    </source>
</evidence>
<keyword evidence="3" id="KW-0238">DNA-binding</keyword>
<dbReference type="InterPro" id="IPR036390">
    <property type="entry name" value="WH_DNA-bd_sf"/>
</dbReference>
<evidence type="ECO:0000256" key="1">
    <source>
        <dbReference type="ARBA" id="ARBA00009437"/>
    </source>
</evidence>
<dbReference type="GO" id="GO:0003700">
    <property type="term" value="F:DNA-binding transcription factor activity"/>
    <property type="evidence" value="ECO:0007669"/>
    <property type="project" value="InterPro"/>
</dbReference>
<dbReference type="eggNOG" id="COG0583">
    <property type="taxonomic scope" value="Bacteria"/>
</dbReference>
<proteinExistence type="inferred from homology"/>
<dbReference type="Pfam" id="PF03466">
    <property type="entry name" value="LysR_substrate"/>
    <property type="match status" value="1"/>
</dbReference>
<dbReference type="PANTHER" id="PTHR30126">
    <property type="entry name" value="HTH-TYPE TRANSCRIPTIONAL REGULATOR"/>
    <property type="match status" value="1"/>
</dbReference>
<comment type="similarity">
    <text evidence="1">Belongs to the LysR transcriptional regulatory family.</text>
</comment>
<dbReference type="EMBL" id="CP001560">
    <property type="protein sequence ID" value="AFJ47992.1"/>
    <property type="molecule type" value="Genomic_DNA"/>
</dbReference>
<dbReference type="AlphaFoldDB" id="I2BBT8"/>
<evidence type="ECO:0000313" key="6">
    <source>
        <dbReference type="EMBL" id="AFJ47992.1"/>
    </source>
</evidence>
<dbReference type="GO" id="GO:0000976">
    <property type="term" value="F:transcription cis-regulatory region binding"/>
    <property type="evidence" value="ECO:0007669"/>
    <property type="project" value="TreeGrafter"/>
</dbReference>
<dbReference type="OrthoDB" id="196624at2"/>
<gene>
    <name evidence="6" type="ordered locus">EBL_c29220</name>
</gene>
<dbReference type="InterPro" id="IPR036388">
    <property type="entry name" value="WH-like_DNA-bd_sf"/>
</dbReference>
<dbReference type="PATRIC" id="fig|630626.3.peg.2841"/>
<dbReference type="Gene3D" id="1.10.10.10">
    <property type="entry name" value="Winged helix-like DNA-binding domain superfamily/Winged helix DNA-binding domain"/>
    <property type="match status" value="1"/>
</dbReference>
<dbReference type="Proteomes" id="UP000001955">
    <property type="component" value="Chromosome"/>
</dbReference>
<keyword evidence="4" id="KW-0804">Transcription</keyword>
<evidence type="ECO:0000259" key="5">
    <source>
        <dbReference type="PROSITE" id="PS50931"/>
    </source>
</evidence>
<reference evidence="6 7" key="1">
    <citation type="journal article" date="2012" name="J. Bacteriol.">
        <title>Complete genome sequence of the B12-producing Shimwellia blattae strain DSM 4481, isolated from a cockroach.</title>
        <authorList>
            <person name="Brzuszkiewicz E."/>
            <person name="Waschkowitz T."/>
            <person name="Wiezer A."/>
            <person name="Daniel R."/>
        </authorList>
    </citation>
    <scope>NUCLEOTIDE SEQUENCE [LARGE SCALE GENOMIC DNA]</scope>
    <source>
        <strain evidence="7">ATCC 29907 / DSM 4481 / JCM 1650 / NBRC 105725 / CDC 9005-74</strain>
    </source>
</reference>
<dbReference type="InterPro" id="IPR000847">
    <property type="entry name" value="LysR_HTH_N"/>
</dbReference>
<dbReference type="PANTHER" id="PTHR30126:SF4">
    <property type="entry name" value="LYSR FAMILY TRANSCRIPTIONAL REGULATOR"/>
    <property type="match status" value="1"/>
</dbReference>
<dbReference type="InterPro" id="IPR005119">
    <property type="entry name" value="LysR_subst-bd"/>
</dbReference>
<dbReference type="SUPFAM" id="SSF46785">
    <property type="entry name" value="Winged helix' DNA-binding domain"/>
    <property type="match status" value="1"/>
</dbReference>
<dbReference type="Pfam" id="PF00126">
    <property type="entry name" value="HTH_1"/>
    <property type="match status" value="1"/>
</dbReference>
<keyword evidence="7" id="KW-1185">Reference proteome</keyword>
<evidence type="ECO:0000256" key="4">
    <source>
        <dbReference type="ARBA" id="ARBA00023163"/>
    </source>
</evidence>
<name>I2BBT8_SHIBC</name>
<dbReference type="SUPFAM" id="SSF53850">
    <property type="entry name" value="Periplasmic binding protein-like II"/>
    <property type="match status" value="1"/>
</dbReference>
<dbReference type="KEGG" id="ebt:EBL_c29220"/>